<feature type="domain" description="PIPK" evidence="6">
    <location>
        <begin position="1267"/>
        <end position="1590"/>
    </location>
</feature>
<feature type="region of interest" description="Disordered" evidence="4">
    <location>
        <begin position="753"/>
        <end position="777"/>
    </location>
</feature>
<protein>
    <submittedName>
        <fullName evidence="7">Zn(2)-C6 fungal-type domain-containing protein</fullName>
    </submittedName>
</protein>
<keyword evidence="5" id="KW-0732">Signal</keyword>
<dbReference type="SMART" id="SM00330">
    <property type="entry name" value="PIPKc"/>
    <property type="match status" value="1"/>
</dbReference>
<feature type="compositionally biased region" description="Basic and acidic residues" evidence="4">
    <location>
        <begin position="1237"/>
        <end position="1250"/>
    </location>
</feature>
<feature type="region of interest" description="Disordered" evidence="4">
    <location>
        <begin position="1210"/>
        <end position="1273"/>
    </location>
</feature>
<dbReference type="CDD" id="cd17300">
    <property type="entry name" value="PIPKc_PIKfyve"/>
    <property type="match status" value="1"/>
</dbReference>
<feature type="region of interest" description="Disordered" evidence="4">
    <location>
        <begin position="829"/>
        <end position="907"/>
    </location>
</feature>
<dbReference type="Gene3D" id="3.30.800.10">
    <property type="entry name" value="Phosphatidylinositol Phosphate Kinase II Beta"/>
    <property type="match status" value="1"/>
</dbReference>
<feature type="compositionally biased region" description="Polar residues" evidence="4">
    <location>
        <begin position="1217"/>
        <end position="1227"/>
    </location>
</feature>
<feature type="region of interest" description="Disordered" evidence="4">
    <location>
        <begin position="38"/>
        <end position="66"/>
    </location>
</feature>
<reference evidence="7" key="1">
    <citation type="submission" date="2019-10" db="EMBL/GenBank/DDBJ databases">
        <authorList>
            <person name="Nor Muhammad N."/>
        </authorList>
    </citation>
    <scope>NUCLEOTIDE SEQUENCE</scope>
</reference>
<evidence type="ECO:0000259" key="6">
    <source>
        <dbReference type="PROSITE" id="PS51455"/>
    </source>
</evidence>
<dbReference type="PROSITE" id="PS51455">
    <property type="entry name" value="PIPK"/>
    <property type="match status" value="1"/>
</dbReference>
<feature type="compositionally biased region" description="Basic and acidic residues" evidence="4">
    <location>
        <begin position="43"/>
        <end position="52"/>
    </location>
</feature>
<feature type="compositionally biased region" description="Low complexity" evidence="4">
    <location>
        <begin position="890"/>
        <end position="906"/>
    </location>
</feature>
<dbReference type="InterPro" id="IPR044769">
    <property type="entry name" value="PIKfyve_PIPKc"/>
</dbReference>
<dbReference type="Gene3D" id="3.30.810.10">
    <property type="entry name" value="2-Layer Sandwich"/>
    <property type="match status" value="1"/>
</dbReference>
<feature type="compositionally biased region" description="Low complexity" evidence="4">
    <location>
        <begin position="1031"/>
        <end position="1048"/>
    </location>
</feature>
<accession>A0A5K1JZJ3</accession>
<dbReference type="InterPro" id="IPR027484">
    <property type="entry name" value="PInositol-4-P-5-kinase_N"/>
</dbReference>
<sequence length="1617" mass="178624">MTLPLRHLLAVALFIPFLLAPAAVLVAARYALDTLHDNLNPRPGDDEMEKPLPDLPTGNPAAPRRRTPSNLALTVEARAHLHRFVLHALGEESDLREKDNWAERLGTALNELGAAVENGGWLAGLRRARYVRKRHHDEEEKRQAEEEERRDKEEEERAKNRTAKGRSKLKEAVVEDESGDDGPSVELLSAFLEQLREAALRPAVPTAGPSIKHLFLSVSGPPSEPAEDMAFRLIRTTTLHCSFNPGEFTLPKSVSGEDATEPVVLYGLQEWDASLLSSDDPFQVVGGTFVFKGVTAHPQYHALCRVLRLTVFAYLSLLLEQDLLSNSGVELHYPKVTIPNLPTFPAALERSSSSTDVKEKLRRQDSGSGLWSFLSKKTEDLLHRASHVSPIGRRGSVDSPFGQKVSRTTSLPQSPDGGFLSRKLSMLSGSAALRAPQEFEDESSPATFAAVVKRMDAWKDLLSTSPRVTFLPPSFILSIADKETKDPCRKPLGDEKAALASLLGWQGQDSLEKGVVGVSGFVRHQGITVMYSEHVPGASVLSNPSVLSKSDTASVESQIPMRMPCWGHRRKWINYRYYQRGRHWDESLGEAIVRWCEAAENECGHPDCSFKRVEHDMRWIHGGLRLLATVSLPTSNDASTSDDSVRMWVSCAVCGQDSPKRLMHDGTYLLSFAKFLELLIYSPAIHALSPPLCEHTTFPHKPWSPEDTPIPHARFDIIRHFSHKGRIVTMTLVDIREVFEVHVPRLQILRRKAGEKKPVPEPTAIQHPATPGSSGLGEAHKTLRREIMRWWQGLSDRMDQLEERFVSDHPSSFHKLLPRLPSADDAYEPVDEEQLSTPKVHPKEPPSSPQTPTAALSDEPDNTGSCSSHSSGHDRTPRPSEFQAGSTSMTDSVLTSSTETSTASTTDDADSLQLLAGLRYKFQQQEQKLYSELAHTSEKNLNDARRSFVTAARGATKRLAAWEKKHASDAQGLPTGQADVLGVPEPEWWKSGCHAVPGGSIIVREDDWGSIIAFTLSTADYQRELSNLSTARSAPASAAAPAETVTSSRPSIFRTPESFRRFVSGSTTHQPDPDLDDTGWQEPETYSAVISRKEHPRELAALAAIRDVLRQKSSVDSGASPSLLNAAGISGRTSGTETPRSVRAKPAVEVSTLAADGLVSGIPVSLESAGKILHELEAVSKANASRSSLSESRRLSSGFFEATIRRPKASSIMADSDGSTIQDSAGTSIIVAPPPPPKDDAEFKEGEEPLKGPGSVASDPDPPPIPPKSGFTSSFTNSLTSAMRYVFKPEELPRPPSGMSHHGLLLSMDAPAIDERPHIKYDWTIGKRLRFSCTVYYAKQFDQLRRRCGVDDVFMRSMARSENWAAEGGKSRSNFWKTADNRFIIKTLVNAWNVADLQVLIDLGPSYFRYMEATASKPTVLAKLLGFYTVEIRNLETGNTQAKADLLVMENLFYDRNMTKTFDLKGIQGRRIKDRSGSHSKTLFDGEWIEGQQRALTLVRTHSKVVLQEAIKADCEFLAKSNIMDYSLLLGVDEENKEMVCGLVDTIGSYTFAKTLEYKAKQGLNSSKEVTVVPPHEYQERFVGAMDDYFLACPDKWTRPLDNTPVPEDYRDLPSVL</sequence>
<evidence type="ECO:0000256" key="5">
    <source>
        <dbReference type="SAM" id="SignalP"/>
    </source>
</evidence>
<name>A0A5K1JZJ3_9APHY</name>
<dbReference type="GO" id="GO:0046854">
    <property type="term" value="P:phosphatidylinositol phosphate biosynthetic process"/>
    <property type="evidence" value="ECO:0007669"/>
    <property type="project" value="TreeGrafter"/>
</dbReference>
<dbReference type="GO" id="GO:0010008">
    <property type="term" value="C:endosome membrane"/>
    <property type="evidence" value="ECO:0007669"/>
    <property type="project" value="TreeGrafter"/>
</dbReference>
<keyword evidence="1 3" id="KW-0547">Nucleotide-binding</keyword>
<feature type="region of interest" description="Disordered" evidence="4">
    <location>
        <begin position="1031"/>
        <end position="1050"/>
    </location>
</feature>
<dbReference type="GO" id="GO:0000285">
    <property type="term" value="F:1-phosphatidylinositol-3-phosphate 5-kinase activity"/>
    <property type="evidence" value="ECO:0007669"/>
    <property type="project" value="InterPro"/>
</dbReference>
<dbReference type="EMBL" id="LR726491">
    <property type="protein sequence ID" value="VWO97738.1"/>
    <property type="molecule type" value="Genomic_DNA"/>
</dbReference>
<keyword evidence="3" id="KW-0808">Transferase</keyword>
<dbReference type="PANTHER" id="PTHR45748">
    <property type="entry name" value="1-PHOSPHATIDYLINOSITOL 3-PHOSPHATE 5-KINASE-RELATED"/>
    <property type="match status" value="1"/>
</dbReference>
<gene>
    <name evidence="7" type="primary">I1RGK4</name>
</gene>
<keyword evidence="3" id="KW-0418">Kinase</keyword>
<feature type="chain" id="PRO_5023871549" evidence="5">
    <location>
        <begin position="23"/>
        <end position="1617"/>
    </location>
</feature>
<dbReference type="GO" id="GO:0005524">
    <property type="term" value="F:ATP binding"/>
    <property type="evidence" value="ECO:0007669"/>
    <property type="project" value="UniProtKB-UniRule"/>
</dbReference>
<proteinExistence type="predicted"/>
<organism evidence="7">
    <name type="scientific">Ganoderma boninense</name>
    <dbReference type="NCBI Taxonomy" id="34458"/>
    <lineage>
        <taxon>Eukaryota</taxon>
        <taxon>Fungi</taxon>
        <taxon>Dikarya</taxon>
        <taxon>Basidiomycota</taxon>
        <taxon>Agaricomycotina</taxon>
        <taxon>Agaricomycetes</taxon>
        <taxon>Polyporales</taxon>
        <taxon>Polyporaceae</taxon>
        <taxon>Ganoderma</taxon>
    </lineage>
</organism>
<evidence type="ECO:0000256" key="2">
    <source>
        <dbReference type="ARBA" id="ARBA00022840"/>
    </source>
</evidence>
<feature type="region of interest" description="Disordered" evidence="4">
    <location>
        <begin position="393"/>
        <end position="416"/>
    </location>
</feature>
<dbReference type="SUPFAM" id="SSF56104">
    <property type="entry name" value="SAICAR synthase-like"/>
    <property type="match status" value="1"/>
</dbReference>
<feature type="signal peptide" evidence="5">
    <location>
        <begin position="1"/>
        <end position="22"/>
    </location>
</feature>
<evidence type="ECO:0000256" key="3">
    <source>
        <dbReference type="PROSITE-ProRule" id="PRU00781"/>
    </source>
</evidence>
<dbReference type="PANTHER" id="PTHR45748:SF7">
    <property type="entry name" value="1-PHOSPHATIDYLINOSITOL 3-PHOSPHATE 5-KINASE-RELATED"/>
    <property type="match status" value="1"/>
</dbReference>
<evidence type="ECO:0000313" key="7">
    <source>
        <dbReference type="EMBL" id="VWO97738.1"/>
    </source>
</evidence>
<dbReference type="InterPro" id="IPR027483">
    <property type="entry name" value="PInositol-4-P-4/5-kinase_C_sf"/>
</dbReference>
<keyword evidence="2 3" id="KW-0067">ATP-binding</keyword>
<dbReference type="Pfam" id="PF01504">
    <property type="entry name" value="PIP5K"/>
    <property type="match status" value="1"/>
</dbReference>
<feature type="compositionally biased region" description="Basic and acidic residues" evidence="4">
    <location>
        <begin position="136"/>
        <end position="159"/>
    </location>
</feature>
<evidence type="ECO:0000256" key="1">
    <source>
        <dbReference type="ARBA" id="ARBA00022741"/>
    </source>
</evidence>
<evidence type="ECO:0000256" key="4">
    <source>
        <dbReference type="SAM" id="MobiDB-lite"/>
    </source>
</evidence>
<feature type="region of interest" description="Disordered" evidence="4">
    <location>
        <begin position="1115"/>
        <end position="1145"/>
    </location>
</feature>
<dbReference type="InterPro" id="IPR002498">
    <property type="entry name" value="PInositol-4-P-4/5-kinase_core"/>
</dbReference>
<feature type="region of interest" description="Disordered" evidence="4">
    <location>
        <begin position="132"/>
        <end position="182"/>
    </location>
</feature>